<feature type="domain" description="Enoyl reductase (ER)" evidence="3">
    <location>
        <begin position="18"/>
        <end position="363"/>
    </location>
</feature>
<accession>A0A0N1HK53</accession>
<dbReference type="EMBL" id="LFJN01000026">
    <property type="protein sequence ID" value="KPI37072.1"/>
    <property type="molecule type" value="Genomic_DNA"/>
</dbReference>
<dbReference type="Proteomes" id="UP000038010">
    <property type="component" value="Unassembled WGS sequence"/>
</dbReference>
<dbReference type="SUPFAM" id="SSF50129">
    <property type="entry name" value="GroES-like"/>
    <property type="match status" value="1"/>
</dbReference>
<dbReference type="InterPro" id="IPR013149">
    <property type="entry name" value="ADH-like_C"/>
</dbReference>
<dbReference type="SUPFAM" id="SSF51735">
    <property type="entry name" value="NAD(P)-binding Rossmann-fold domains"/>
    <property type="match status" value="1"/>
</dbReference>
<keyword evidence="2" id="KW-0560">Oxidoreductase</keyword>
<dbReference type="InterPro" id="IPR013154">
    <property type="entry name" value="ADH-like_N"/>
</dbReference>
<comment type="caution">
    <text evidence="4">The sequence shown here is derived from an EMBL/GenBank/DDBJ whole genome shotgun (WGS) entry which is preliminary data.</text>
</comment>
<dbReference type="InterPro" id="IPR011032">
    <property type="entry name" value="GroES-like_sf"/>
</dbReference>
<dbReference type="PANTHER" id="PTHR45348">
    <property type="entry name" value="HYPOTHETICAL OXIDOREDUCTASE (EUROFUNG)"/>
    <property type="match status" value="1"/>
</dbReference>
<dbReference type="GO" id="GO:0016651">
    <property type="term" value="F:oxidoreductase activity, acting on NAD(P)H"/>
    <property type="evidence" value="ECO:0007669"/>
    <property type="project" value="InterPro"/>
</dbReference>
<dbReference type="STRING" id="1664694.A0A0N1HK53"/>
<dbReference type="VEuPathDB" id="FungiDB:AB675_3719"/>
<evidence type="ECO:0000256" key="1">
    <source>
        <dbReference type="ARBA" id="ARBA00008072"/>
    </source>
</evidence>
<evidence type="ECO:0000313" key="4">
    <source>
        <dbReference type="EMBL" id="KPI37072.1"/>
    </source>
</evidence>
<dbReference type="Gene3D" id="3.40.50.720">
    <property type="entry name" value="NAD(P)-binding Rossmann-like Domain"/>
    <property type="match status" value="1"/>
</dbReference>
<sequence>MGSVETAMKNTALYLDAKATLSVLPDAEVYTPTGAQSLIRVKYSAINPADIRHHYMGMSSHVPGYEWLGTVVSVGPSSPYKPGQNLFGLATPGNKRPLHAGAHQDFLLAEKNWTLAAAAGTSIDALFNCMGYAFAPAGLEGEDPTGVPLLVWGGSSALGQSGIQLAKAAGFSPIITTASARNHALLKELGADYCFDYNSPTVVEDVRKAVAATGKELTSVWDTIGGGTGFGEDMTREEIDALDFEKSTPAMAKRCCSDKLPLKLVNALFVEKDPGAWLFPNPYQLQTGEQLPGPEYLKNVEALFGNPDFERGDRLDVVRRWILKDGAKNWKPIKTKVVRGMDAAMEAIKAVYRGEAGGLKVVIEHPFADA</sequence>
<reference evidence="4 5" key="1">
    <citation type="submission" date="2015-06" db="EMBL/GenBank/DDBJ databases">
        <title>Draft genome of the ant-associated black yeast Phialophora attae CBS 131958.</title>
        <authorList>
            <person name="Moreno L.F."/>
            <person name="Stielow B.J."/>
            <person name="de Hoog S."/>
            <person name="Vicente V.A."/>
            <person name="Weiss V.A."/>
            <person name="de Vries M."/>
            <person name="Cruz L.M."/>
            <person name="Souza E.M."/>
        </authorList>
    </citation>
    <scope>NUCLEOTIDE SEQUENCE [LARGE SCALE GENOMIC DNA]</scope>
    <source>
        <strain evidence="4 5">CBS 131958</strain>
    </source>
</reference>
<gene>
    <name evidence="4" type="ORF">AB675_3719</name>
</gene>
<evidence type="ECO:0000259" key="3">
    <source>
        <dbReference type="SMART" id="SM00829"/>
    </source>
</evidence>
<organism evidence="4 5">
    <name type="scientific">Cyphellophora attinorum</name>
    <dbReference type="NCBI Taxonomy" id="1664694"/>
    <lineage>
        <taxon>Eukaryota</taxon>
        <taxon>Fungi</taxon>
        <taxon>Dikarya</taxon>
        <taxon>Ascomycota</taxon>
        <taxon>Pezizomycotina</taxon>
        <taxon>Eurotiomycetes</taxon>
        <taxon>Chaetothyriomycetidae</taxon>
        <taxon>Chaetothyriales</taxon>
        <taxon>Cyphellophoraceae</taxon>
        <taxon>Cyphellophora</taxon>
    </lineage>
</organism>
<dbReference type="Gene3D" id="3.90.180.10">
    <property type="entry name" value="Medium-chain alcohol dehydrogenases, catalytic domain"/>
    <property type="match status" value="1"/>
</dbReference>
<dbReference type="InterPro" id="IPR020843">
    <property type="entry name" value="ER"/>
</dbReference>
<protein>
    <submittedName>
        <fullName evidence="4">Protein TOXD</fullName>
    </submittedName>
</protein>
<keyword evidence="5" id="KW-1185">Reference proteome</keyword>
<dbReference type="Pfam" id="PF08240">
    <property type="entry name" value="ADH_N"/>
    <property type="match status" value="1"/>
</dbReference>
<dbReference type="InterPro" id="IPR036291">
    <property type="entry name" value="NAD(P)-bd_dom_sf"/>
</dbReference>
<dbReference type="OrthoDB" id="10257049at2759"/>
<dbReference type="RefSeq" id="XP_017997035.1">
    <property type="nucleotide sequence ID" value="XM_018143795.1"/>
</dbReference>
<proteinExistence type="inferred from homology"/>
<dbReference type="SMART" id="SM00829">
    <property type="entry name" value="PKS_ER"/>
    <property type="match status" value="1"/>
</dbReference>
<dbReference type="Pfam" id="PF00107">
    <property type="entry name" value="ADH_zinc_N"/>
    <property type="match status" value="1"/>
</dbReference>
<name>A0A0N1HK53_9EURO</name>
<comment type="similarity">
    <text evidence="1">Belongs to the zinc-containing alcohol dehydrogenase family.</text>
</comment>
<evidence type="ECO:0000313" key="5">
    <source>
        <dbReference type="Proteomes" id="UP000038010"/>
    </source>
</evidence>
<evidence type="ECO:0000256" key="2">
    <source>
        <dbReference type="ARBA" id="ARBA00023002"/>
    </source>
</evidence>
<dbReference type="InterPro" id="IPR047122">
    <property type="entry name" value="Trans-enoyl_RdTase-like"/>
</dbReference>
<dbReference type="GeneID" id="28735675"/>
<dbReference type="AlphaFoldDB" id="A0A0N1HK53"/>